<sequence>MENKTDQAAINRLLKSLSQGEMGAFKKLFKLFYPVLYAYAHKFLVKEEAQEVAQDTLIWLWENRQDLPAEKSLTAYLFSMIHNKSLNLIAKQEAVARAETNYYILHQSLIEEYSLWQLRDLMDNIDKAVANLPDEYRNAFVLYKFKGLSVQEIADVTNVSDKTIYYRINQATKILRVILKDYLSLLHLWLIDFG</sequence>
<dbReference type="Pfam" id="PF04542">
    <property type="entry name" value="Sigma70_r2"/>
    <property type="match status" value="1"/>
</dbReference>
<dbReference type="InterPro" id="IPR007627">
    <property type="entry name" value="RNA_pol_sigma70_r2"/>
</dbReference>
<dbReference type="InterPro" id="IPR036388">
    <property type="entry name" value="WH-like_DNA-bd_sf"/>
</dbReference>
<dbReference type="InterPro" id="IPR039425">
    <property type="entry name" value="RNA_pol_sigma-70-like"/>
</dbReference>
<dbReference type="KEGG" id="bvu:BVU_1709"/>
<protein>
    <submittedName>
        <fullName evidence="7">RNA polymerase ECF-type sigma factor</fullName>
    </submittedName>
</protein>
<evidence type="ECO:0000256" key="2">
    <source>
        <dbReference type="ARBA" id="ARBA00023015"/>
    </source>
</evidence>
<keyword evidence="3" id="KW-0731">Sigma factor</keyword>
<dbReference type="GO" id="GO:0016987">
    <property type="term" value="F:sigma factor activity"/>
    <property type="evidence" value="ECO:0007669"/>
    <property type="project" value="UniProtKB-KW"/>
</dbReference>
<dbReference type="HOGENOM" id="CLU_047691_4_3_10"/>
<name>A6L121_PHOV8</name>
<dbReference type="Gene3D" id="1.10.10.10">
    <property type="entry name" value="Winged helix-like DNA-binding domain superfamily/Winged helix DNA-binding domain"/>
    <property type="match status" value="1"/>
</dbReference>
<dbReference type="SUPFAM" id="SSF88659">
    <property type="entry name" value="Sigma3 and sigma4 domains of RNA polymerase sigma factors"/>
    <property type="match status" value="1"/>
</dbReference>
<dbReference type="eggNOG" id="COG1595">
    <property type="taxonomic scope" value="Bacteria"/>
</dbReference>
<dbReference type="Gene3D" id="1.10.1740.10">
    <property type="match status" value="1"/>
</dbReference>
<evidence type="ECO:0000313" key="8">
    <source>
        <dbReference type="Proteomes" id="UP000002861"/>
    </source>
</evidence>
<evidence type="ECO:0000313" key="7">
    <source>
        <dbReference type="EMBL" id="ABR39385.1"/>
    </source>
</evidence>
<accession>A6L121</accession>
<dbReference type="InterPro" id="IPR014284">
    <property type="entry name" value="RNA_pol_sigma-70_dom"/>
</dbReference>
<dbReference type="RefSeq" id="WP_011965274.1">
    <property type="nucleotide sequence ID" value="NC_009614.1"/>
</dbReference>
<dbReference type="InterPro" id="IPR013324">
    <property type="entry name" value="RNA_pol_sigma_r3/r4-like"/>
</dbReference>
<dbReference type="InterPro" id="IPR014327">
    <property type="entry name" value="RNA_pol_sigma70_bacteroid"/>
</dbReference>
<dbReference type="GO" id="GO:0003677">
    <property type="term" value="F:DNA binding"/>
    <property type="evidence" value="ECO:0007669"/>
    <property type="project" value="InterPro"/>
</dbReference>
<evidence type="ECO:0000259" key="6">
    <source>
        <dbReference type="Pfam" id="PF08281"/>
    </source>
</evidence>
<feature type="domain" description="RNA polymerase sigma-70 region 2" evidence="5">
    <location>
        <begin position="28"/>
        <end position="93"/>
    </location>
</feature>
<evidence type="ECO:0000256" key="3">
    <source>
        <dbReference type="ARBA" id="ARBA00023082"/>
    </source>
</evidence>
<keyword evidence="4" id="KW-0804">Transcription</keyword>
<evidence type="ECO:0000256" key="1">
    <source>
        <dbReference type="ARBA" id="ARBA00010641"/>
    </source>
</evidence>
<dbReference type="NCBIfam" id="TIGR02937">
    <property type="entry name" value="sigma70-ECF"/>
    <property type="match status" value="1"/>
</dbReference>
<dbReference type="InterPro" id="IPR013249">
    <property type="entry name" value="RNA_pol_sigma70_r4_t2"/>
</dbReference>
<dbReference type="AlphaFoldDB" id="A6L121"/>
<dbReference type="PaxDb" id="435590-BVU_1709"/>
<dbReference type="STRING" id="435590.BVU_1709"/>
<organism evidence="7 8">
    <name type="scientific">Phocaeicola vulgatus (strain ATCC 8482 / DSM 1447 / JCM 5826 / CCUG 4940 / NBRC 14291 / NCTC 11154)</name>
    <name type="common">Bacteroides vulgatus</name>
    <dbReference type="NCBI Taxonomy" id="435590"/>
    <lineage>
        <taxon>Bacteria</taxon>
        <taxon>Pseudomonadati</taxon>
        <taxon>Bacteroidota</taxon>
        <taxon>Bacteroidia</taxon>
        <taxon>Bacteroidales</taxon>
        <taxon>Bacteroidaceae</taxon>
        <taxon>Phocaeicola</taxon>
    </lineage>
</organism>
<dbReference type="Pfam" id="PF08281">
    <property type="entry name" value="Sigma70_r4_2"/>
    <property type="match status" value="1"/>
</dbReference>
<dbReference type="InterPro" id="IPR013325">
    <property type="entry name" value="RNA_pol_sigma_r2"/>
</dbReference>
<dbReference type="PANTHER" id="PTHR43133">
    <property type="entry name" value="RNA POLYMERASE ECF-TYPE SIGMA FACTO"/>
    <property type="match status" value="1"/>
</dbReference>
<evidence type="ECO:0000256" key="4">
    <source>
        <dbReference type="ARBA" id="ARBA00023163"/>
    </source>
</evidence>
<keyword evidence="2" id="KW-0805">Transcription regulation</keyword>
<dbReference type="GeneID" id="5302675"/>
<dbReference type="Proteomes" id="UP000002861">
    <property type="component" value="Chromosome"/>
</dbReference>
<dbReference type="EMBL" id="CP000139">
    <property type="protein sequence ID" value="ABR39385.1"/>
    <property type="molecule type" value="Genomic_DNA"/>
</dbReference>
<evidence type="ECO:0000259" key="5">
    <source>
        <dbReference type="Pfam" id="PF04542"/>
    </source>
</evidence>
<proteinExistence type="inferred from homology"/>
<comment type="similarity">
    <text evidence="1">Belongs to the sigma-70 factor family. ECF subfamily.</text>
</comment>
<dbReference type="PANTHER" id="PTHR43133:SF46">
    <property type="entry name" value="RNA POLYMERASE SIGMA-70 FACTOR ECF SUBFAMILY"/>
    <property type="match status" value="1"/>
</dbReference>
<feature type="domain" description="RNA polymerase sigma factor 70 region 4 type 2" evidence="6">
    <location>
        <begin position="123"/>
        <end position="173"/>
    </location>
</feature>
<dbReference type="SUPFAM" id="SSF88946">
    <property type="entry name" value="Sigma2 domain of RNA polymerase sigma factors"/>
    <property type="match status" value="1"/>
</dbReference>
<dbReference type="NCBIfam" id="TIGR02985">
    <property type="entry name" value="Sig70_bacteroi1"/>
    <property type="match status" value="1"/>
</dbReference>
<reference evidence="7 8" key="1">
    <citation type="journal article" date="2007" name="PLoS Biol.">
        <title>Evolution of symbiotic bacteria in the distal human intestine.</title>
        <authorList>
            <person name="Xu J."/>
            <person name="Mahowald M.A."/>
            <person name="Ley R.E."/>
            <person name="Lozupone C.A."/>
            <person name="Hamady M."/>
            <person name="Martens E.C."/>
            <person name="Henrissat B."/>
            <person name="Coutinho P.M."/>
            <person name="Minx P."/>
            <person name="Latreille P."/>
            <person name="Cordum H."/>
            <person name="Van Brunt A."/>
            <person name="Kim K."/>
            <person name="Fulton R.S."/>
            <person name="Fulton L.A."/>
            <person name="Clifton S.W."/>
            <person name="Wilson R.K."/>
            <person name="Knight R.D."/>
            <person name="Gordon J.I."/>
        </authorList>
    </citation>
    <scope>NUCLEOTIDE SEQUENCE [LARGE SCALE GENOMIC DNA]</scope>
    <source>
        <strain evidence="8">ATCC 8482 / DSM 1447 / JCM 5826 / CCUG 4940 / NBRC 14291 / NCTC 11154</strain>
    </source>
</reference>
<gene>
    <name evidence="7" type="ordered locus">BVU_1709</name>
</gene>
<dbReference type="DNASU" id="5302675"/>
<dbReference type="CDD" id="cd06171">
    <property type="entry name" value="Sigma70_r4"/>
    <property type="match status" value="1"/>
</dbReference>
<dbReference type="GO" id="GO:0006352">
    <property type="term" value="P:DNA-templated transcription initiation"/>
    <property type="evidence" value="ECO:0007669"/>
    <property type="project" value="InterPro"/>
</dbReference>